<dbReference type="AlphaFoldDB" id="A0A4R8VYU1"/>
<organism evidence="2 3">
    <name type="scientific">Cryobacterium adonitolivorans</name>
    <dbReference type="NCBI Taxonomy" id="1259189"/>
    <lineage>
        <taxon>Bacteria</taxon>
        <taxon>Bacillati</taxon>
        <taxon>Actinomycetota</taxon>
        <taxon>Actinomycetes</taxon>
        <taxon>Micrococcales</taxon>
        <taxon>Microbacteriaceae</taxon>
        <taxon>Cryobacterium</taxon>
    </lineage>
</organism>
<dbReference type="Gene3D" id="3.40.630.30">
    <property type="match status" value="1"/>
</dbReference>
<evidence type="ECO:0000259" key="1">
    <source>
        <dbReference type="Pfam" id="PF13302"/>
    </source>
</evidence>
<evidence type="ECO:0000313" key="2">
    <source>
        <dbReference type="EMBL" id="TFB98734.1"/>
    </source>
</evidence>
<proteinExistence type="predicted"/>
<comment type="caution">
    <text evidence="2">The sequence shown here is derived from an EMBL/GenBank/DDBJ whole genome shotgun (WGS) entry which is preliminary data.</text>
</comment>
<dbReference type="RefSeq" id="WP_134454772.1">
    <property type="nucleotide sequence ID" value="NZ_SOFL01000049.1"/>
</dbReference>
<reference evidence="2 3" key="1">
    <citation type="submission" date="2019-03" db="EMBL/GenBank/DDBJ databases">
        <title>Genomics of glacier-inhabiting Cryobacterium strains.</title>
        <authorList>
            <person name="Liu Q."/>
            <person name="Xin Y.-H."/>
        </authorList>
    </citation>
    <scope>NUCLEOTIDE SEQUENCE [LARGE SCALE GENOMIC DNA]</scope>
    <source>
        <strain evidence="2 3">RHLS22-1</strain>
    </source>
</reference>
<keyword evidence="2" id="KW-0808">Transferase</keyword>
<dbReference type="InterPro" id="IPR016181">
    <property type="entry name" value="Acyl_CoA_acyltransferase"/>
</dbReference>
<dbReference type="SUPFAM" id="SSF55729">
    <property type="entry name" value="Acyl-CoA N-acyltransferases (Nat)"/>
    <property type="match status" value="1"/>
</dbReference>
<protein>
    <submittedName>
        <fullName evidence="2">N-acetyltransferase</fullName>
    </submittedName>
</protein>
<feature type="domain" description="N-acetyltransferase" evidence="1">
    <location>
        <begin position="16"/>
        <end position="125"/>
    </location>
</feature>
<dbReference type="EMBL" id="SOFL01000049">
    <property type="protein sequence ID" value="TFB98734.1"/>
    <property type="molecule type" value="Genomic_DNA"/>
</dbReference>
<sequence>MNCRSYALGRTTARPRLAPLAVADVADVHAIYADPATWLHLPAGRHTALAQAERVVDESEQSWAAPGLGRWAIRLRHDLPGTALAAGTVIGVASAMLMDCGARNFGYRLTPASWAIGLATEAASAGTGSGLLAELGDLLPVLLCRELAAGVPLVEDAPGVARTRAHRA</sequence>
<keyword evidence="3" id="KW-1185">Reference proteome</keyword>
<dbReference type="Pfam" id="PF13302">
    <property type="entry name" value="Acetyltransf_3"/>
    <property type="match status" value="1"/>
</dbReference>
<name>A0A4R8VYU1_9MICO</name>
<gene>
    <name evidence="2" type="ORF">E3O42_15345</name>
</gene>
<accession>A0A4R8VYU1</accession>
<dbReference type="InterPro" id="IPR000182">
    <property type="entry name" value="GNAT_dom"/>
</dbReference>
<dbReference type="OrthoDB" id="3533156at2"/>
<dbReference type="GO" id="GO:0016747">
    <property type="term" value="F:acyltransferase activity, transferring groups other than amino-acyl groups"/>
    <property type="evidence" value="ECO:0007669"/>
    <property type="project" value="InterPro"/>
</dbReference>
<dbReference type="Proteomes" id="UP000297907">
    <property type="component" value="Unassembled WGS sequence"/>
</dbReference>
<evidence type="ECO:0000313" key="3">
    <source>
        <dbReference type="Proteomes" id="UP000297907"/>
    </source>
</evidence>